<dbReference type="AlphaFoldDB" id="A0A1J1IQZ4"/>
<protein>
    <submittedName>
        <fullName evidence="1">CLUMA_CG014155, isoform A</fullName>
    </submittedName>
</protein>
<reference evidence="1 2" key="1">
    <citation type="submission" date="2015-04" db="EMBL/GenBank/DDBJ databases">
        <authorList>
            <person name="Syromyatnikov M.Y."/>
            <person name="Popov V.N."/>
        </authorList>
    </citation>
    <scope>NUCLEOTIDE SEQUENCE [LARGE SCALE GENOMIC DNA]</scope>
</reference>
<dbReference type="EMBL" id="CVRI01000054">
    <property type="protein sequence ID" value="CRL00905.1"/>
    <property type="molecule type" value="Genomic_DNA"/>
</dbReference>
<proteinExistence type="predicted"/>
<feature type="non-terminal residue" evidence="1">
    <location>
        <position position="1"/>
    </location>
</feature>
<accession>A0A1J1IQZ4</accession>
<dbReference type="Proteomes" id="UP000183832">
    <property type="component" value="Unassembled WGS sequence"/>
</dbReference>
<gene>
    <name evidence="1" type="ORF">CLUMA_CG014155</name>
</gene>
<keyword evidence="2" id="KW-1185">Reference proteome</keyword>
<organism evidence="1 2">
    <name type="scientific">Clunio marinus</name>
    <dbReference type="NCBI Taxonomy" id="568069"/>
    <lineage>
        <taxon>Eukaryota</taxon>
        <taxon>Metazoa</taxon>
        <taxon>Ecdysozoa</taxon>
        <taxon>Arthropoda</taxon>
        <taxon>Hexapoda</taxon>
        <taxon>Insecta</taxon>
        <taxon>Pterygota</taxon>
        <taxon>Neoptera</taxon>
        <taxon>Endopterygota</taxon>
        <taxon>Diptera</taxon>
        <taxon>Nematocera</taxon>
        <taxon>Chironomoidea</taxon>
        <taxon>Chironomidae</taxon>
        <taxon>Clunio</taxon>
    </lineage>
</organism>
<evidence type="ECO:0000313" key="1">
    <source>
        <dbReference type="EMBL" id="CRL00905.1"/>
    </source>
</evidence>
<name>A0A1J1IQZ4_9DIPT</name>
<dbReference type="STRING" id="568069.A0A1J1IQZ4"/>
<sequence>DPAKRPSFKYLASKFEKLLCRSAKYLDVEVDEGAISNPMYLANVDEITNVEDTKNEKTKDDEVCRHDDLWTTPKFKTDVSKVDNKKYLLKYDDQLQLLLARYDQPKTLAEARSISQKLRYQNDFHTFLPPNSYVNSSQPDLLSISDREKLIESRYDTPKLKRNISYVEMRNIIRCRKTSQSTTNDSFDDNNNEMPCNRTTINENLNFNDLDKLLNTDKEISFKFSSLNNLNNRLTITETKC</sequence>
<dbReference type="OrthoDB" id="3256376at2759"/>
<evidence type="ECO:0000313" key="2">
    <source>
        <dbReference type="Proteomes" id="UP000183832"/>
    </source>
</evidence>